<dbReference type="GO" id="GO:0030429">
    <property type="term" value="F:kynureninase activity"/>
    <property type="evidence" value="ECO:0007669"/>
    <property type="project" value="UniProtKB-EC"/>
</dbReference>
<organism evidence="8 9">
    <name type="scientific">Streptomyces prunicolor</name>
    <dbReference type="NCBI Taxonomy" id="67348"/>
    <lineage>
        <taxon>Bacteria</taxon>
        <taxon>Bacillati</taxon>
        <taxon>Actinomycetota</taxon>
        <taxon>Actinomycetes</taxon>
        <taxon>Kitasatosporales</taxon>
        <taxon>Streptomycetaceae</taxon>
        <taxon>Streptomyces</taxon>
    </lineage>
</organism>
<name>A0ABU4FP16_9ACTN</name>
<keyword evidence="3 4" id="KW-0663">Pyridoxal phosphate</keyword>
<dbReference type="PANTHER" id="PTHR14084:SF0">
    <property type="entry name" value="KYNURENINASE"/>
    <property type="match status" value="1"/>
</dbReference>
<feature type="binding site" evidence="4">
    <location>
        <position position="198"/>
    </location>
    <ligand>
        <name>pyridoxal 5'-phosphate</name>
        <dbReference type="ChEBI" id="CHEBI:597326"/>
    </ligand>
</feature>
<evidence type="ECO:0000256" key="6">
    <source>
        <dbReference type="PIRNR" id="PIRNR038800"/>
    </source>
</evidence>
<gene>
    <name evidence="4 8" type="primary">kynU</name>
    <name evidence="8" type="ORF">R5A26_41090</name>
</gene>
<feature type="binding site" evidence="4">
    <location>
        <position position="98"/>
    </location>
    <ligand>
        <name>pyridoxal 5'-phosphate</name>
        <dbReference type="ChEBI" id="CHEBI:597326"/>
    </ligand>
</feature>
<keyword evidence="1 4" id="KW-0662">Pyridine nucleotide biosynthesis</keyword>
<evidence type="ECO:0000313" key="8">
    <source>
        <dbReference type="EMBL" id="MDV7222347.1"/>
    </source>
</evidence>
<feature type="modified residue" description="N6-(pyridoxal phosphate)lysine" evidence="4">
    <location>
        <position position="221"/>
    </location>
</feature>
<keyword evidence="9" id="KW-1185">Reference proteome</keyword>
<comment type="cofactor">
    <cofactor evidence="4 6">
        <name>pyridoxal 5'-phosphate</name>
        <dbReference type="ChEBI" id="CHEBI:597326"/>
    </cofactor>
</comment>
<dbReference type="InterPro" id="IPR015424">
    <property type="entry name" value="PyrdxlP-dep_Trfase"/>
</dbReference>
<accession>A0ABU4FP16</accession>
<feature type="binding site" evidence="4">
    <location>
        <position position="220"/>
    </location>
    <ligand>
        <name>pyridoxal 5'-phosphate</name>
        <dbReference type="ChEBI" id="CHEBI:597326"/>
    </ligand>
</feature>
<comment type="subunit">
    <text evidence="4 6">Homodimer.</text>
</comment>
<dbReference type="NCBIfam" id="TIGR01814">
    <property type="entry name" value="kynureninase"/>
    <property type="match status" value="1"/>
</dbReference>
<dbReference type="HAMAP" id="MF_01970">
    <property type="entry name" value="Kynureninase"/>
    <property type="match status" value="1"/>
</dbReference>
<reference evidence="8 9" key="1">
    <citation type="submission" date="2023-10" db="EMBL/GenBank/DDBJ databases">
        <title>Characterization of rhizosphere-enriched actinobacteria from wheat plants lab-grown on chernevaya soil.</title>
        <authorList>
            <person name="Tikhonova E.N."/>
            <person name="Konopkin A."/>
            <person name="Kravchenko I.K."/>
        </authorList>
    </citation>
    <scope>NUCLEOTIDE SEQUENCE [LARGE SCALE GENOMIC DNA]</scope>
    <source>
        <strain evidence="8 9">RR29</strain>
    </source>
</reference>
<comment type="pathway">
    <text evidence="4 6">Cofactor biosynthesis; NAD(+) biosynthesis; quinolinate from L-kynurenine: step 2/3.</text>
</comment>
<dbReference type="EMBL" id="JAWMAJ010000221">
    <property type="protein sequence ID" value="MDV7222347.1"/>
    <property type="molecule type" value="Genomic_DNA"/>
</dbReference>
<dbReference type="PIRSF" id="PIRSF038800">
    <property type="entry name" value="KYNU"/>
    <property type="match status" value="1"/>
</dbReference>
<dbReference type="InterPro" id="IPR015421">
    <property type="entry name" value="PyrdxlP-dep_Trfase_major"/>
</dbReference>
<feature type="binding site" evidence="4">
    <location>
        <position position="97"/>
    </location>
    <ligand>
        <name>pyridoxal 5'-phosphate</name>
        <dbReference type="ChEBI" id="CHEBI:597326"/>
    </ligand>
</feature>
<evidence type="ECO:0000256" key="1">
    <source>
        <dbReference type="ARBA" id="ARBA00022642"/>
    </source>
</evidence>
<dbReference type="Proteomes" id="UP001187346">
    <property type="component" value="Unassembled WGS sequence"/>
</dbReference>
<comment type="similarity">
    <text evidence="4 6">Belongs to the kynureninase family.</text>
</comment>
<dbReference type="InterPro" id="IPR010111">
    <property type="entry name" value="Kynureninase"/>
</dbReference>
<dbReference type="InterPro" id="IPR015422">
    <property type="entry name" value="PyrdxlP-dep_Trfase_small"/>
</dbReference>
<evidence type="ECO:0000256" key="2">
    <source>
        <dbReference type="ARBA" id="ARBA00022801"/>
    </source>
</evidence>
<evidence type="ECO:0000256" key="5">
    <source>
        <dbReference type="NCBIfam" id="TIGR01814"/>
    </source>
</evidence>
<dbReference type="Pfam" id="PF22580">
    <property type="entry name" value="KYNU_C"/>
    <property type="match status" value="1"/>
</dbReference>
<protein>
    <recommendedName>
        <fullName evidence="4 5">Kynureninase</fullName>
        <ecNumber evidence="4 5">3.7.1.3</ecNumber>
    </recommendedName>
    <alternativeName>
        <fullName evidence="4">L-kynurenine hydrolase</fullName>
    </alternativeName>
</protein>
<comment type="caution">
    <text evidence="4">Lacks conserved residue(s) required for the propagation of feature annotation.</text>
</comment>
<proteinExistence type="inferred from homology"/>
<dbReference type="Pfam" id="PF00266">
    <property type="entry name" value="Aminotran_5"/>
    <property type="match status" value="1"/>
</dbReference>
<comment type="caution">
    <text evidence="8">The sequence shown here is derived from an EMBL/GenBank/DDBJ whole genome shotgun (WGS) entry which is preliminary data.</text>
</comment>
<comment type="pathway">
    <text evidence="4 6">Amino-acid degradation; L-kynurenine degradation; L-alanine and anthranilate from L-kynurenine: step 1/1.</text>
</comment>
<evidence type="ECO:0000259" key="7">
    <source>
        <dbReference type="Pfam" id="PF00266"/>
    </source>
</evidence>
<comment type="function">
    <text evidence="4 6">Catalyzes the cleavage of L-kynurenine (L-Kyn) and L-3-hydroxykynurenine (L-3OHKyn) into anthranilic acid (AA) and 3-hydroxyanthranilic acid (3-OHAA), respectively.</text>
</comment>
<feature type="binding site" evidence="4">
    <location>
        <position position="250"/>
    </location>
    <ligand>
        <name>pyridoxal 5'-phosphate</name>
        <dbReference type="ChEBI" id="CHEBI:597326"/>
    </ligand>
</feature>
<dbReference type="Gene3D" id="3.90.1150.10">
    <property type="entry name" value="Aspartate Aminotransferase, domain 1"/>
    <property type="match status" value="1"/>
</dbReference>
<dbReference type="EC" id="3.7.1.3" evidence="4 5"/>
<dbReference type="PANTHER" id="PTHR14084">
    <property type="entry name" value="KYNURENINASE"/>
    <property type="match status" value="1"/>
</dbReference>
<dbReference type="RefSeq" id="WP_317775207.1">
    <property type="nucleotide sequence ID" value="NZ_JAWMAJ010000221.1"/>
</dbReference>
<feature type="binding site" evidence="4">
    <location>
        <position position="195"/>
    </location>
    <ligand>
        <name>pyridoxal 5'-phosphate</name>
        <dbReference type="ChEBI" id="CHEBI:597326"/>
    </ligand>
</feature>
<dbReference type="Gene3D" id="3.40.640.10">
    <property type="entry name" value="Type I PLP-dependent aspartate aminotransferase-like (Major domain)"/>
    <property type="match status" value="1"/>
</dbReference>
<evidence type="ECO:0000313" key="9">
    <source>
        <dbReference type="Proteomes" id="UP001187346"/>
    </source>
</evidence>
<dbReference type="InterPro" id="IPR000192">
    <property type="entry name" value="Aminotrans_V_dom"/>
</dbReference>
<feature type="binding site" evidence="4">
    <location>
        <position position="276"/>
    </location>
    <ligand>
        <name>pyridoxal 5'-phosphate</name>
        <dbReference type="ChEBI" id="CHEBI:597326"/>
    </ligand>
</feature>
<feature type="binding site" evidence="4">
    <location>
        <begin position="126"/>
        <end position="129"/>
    </location>
    <ligand>
        <name>pyridoxal 5'-phosphate</name>
        <dbReference type="ChEBI" id="CHEBI:597326"/>
    </ligand>
</feature>
<dbReference type="SUPFAM" id="SSF53383">
    <property type="entry name" value="PLP-dependent transferases"/>
    <property type="match status" value="1"/>
</dbReference>
<evidence type="ECO:0000256" key="4">
    <source>
        <dbReference type="HAMAP-Rule" id="MF_01970"/>
    </source>
</evidence>
<feature type="domain" description="Aminotransferase class V" evidence="7">
    <location>
        <begin position="76"/>
        <end position="291"/>
    </location>
</feature>
<comment type="catalytic activity">
    <reaction evidence="6">
        <text>3-hydroxy-L-kynurenine + H2O = 3-hydroxyanthranilate + L-alanine + H(+)</text>
        <dbReference type="Rhea" id="RHEA:25143"/>
        <dbReference type="ChEBI" id="CHEBI:15377"/>
        <dbReference type="ChEBI" id="CHEBI:15378"/>
        <dbReference type="ChEBI" id="CHEBI:36559"/>
        <dbReference type="ChEBI" id="CHEBI:57972"/>
        <dbReference type="ChEBI" id="CHEBI:58125"/>
        <dbReference type="EC" id="3.7.1.3"/>
    </reaction>
</comment>
<sequence length="402" mass="42696">MSELAAEAEKLDAIDELARVRSQFVLDGVVYLDGNSLGALPVGVPGRVEDVVRRQWGELRIRSWDESGWWTAPERIGDRIAPLVGAAAGQIVVGDSTSVNVFKALVAAVRMAGEGRDEIVVDATTFPTDGYIAESAARMTGCTLRPVAPAEVRGTLGERTAAVLLNHVDYRTGRLHDLPALTAAVHAAGAVVVWDLCHSAGALPVGLDEHGVDLAVGCTYKYLNGGPGSPAYLYVRRELQGRFDSPLPGWNSHAEPFGMRSEYEPAAGALRGRVGTPDILSMLALEAALDVWDGDGEGEGVSIGAVRAKSLALTDFFLECVGAYVPAGRVESVTPVAHAERGSQVALRCEGAGDVMKRLIERGVVGDFRHPDVLRFGFTPLYVGFGDVERAARVLGASLEEQ</sequence>
<comment type="catalytic activity">
    <reaction evidence="4 6">
        <text>L-kynurenine + H2O = anthranilate + L-alanine + H(+)</text>
        <dbReference type="Rhea" id="RHEA:16813"/>
        <dbReference type="ChEBI" id="CHEBI:15377"/>
        <dbReference type="ChEBI" id="CHEBI:15378"/>
        <dbReference type="ChEBI" id="CHEBI:16567"/>
        <dbReference type="ChEBI" id="CHEBI:57959"/>
        <dbReference type="ChEBI" id="CHEBI:57972"/>
        <dbReference type="EC" id="3.7.1.3"/>
    </reaction>
</comment>
<keyword evidence="2 4" id="KW-0378">Hydrolase</keyword>
<evidence type="ECO:0000256" key="3">
    <source>
        <dbReference type="ARBA" id="ARBA00022898"/>
    </source>
</evidence>